<dbReference type="Gene3D" id="3.40.50.1390">
    <property type="entry name" value="Resolvase, N-terminal catalytic domain"/>
    <property type="match status" value="1"/>
</dbReference>
<dbReference type="InterPro" id="IPR036162">
    <property type="entry name" value="Resolvase-like_N_sf"/>
</dbReference>
<dbReference type="Pfam" id="PF00239">
    <property type="entry name" value="Resolvase"/>
    <property type="match status" value="1"/>
</dbReference>
<dbReference type="EMBL" id="JAVIJF010000021">
    <property type="protein sequence ID" value="MDX8527938.1"/>
    <property type="molecule type" value="Genomic_DNA"/>
</dbReference>
<comment type="caution">
    <text evidence="2">The sequence shown here is derived from an EMBL/GenBank/DDBJ whole genome shotgun (WGS) entry which is preliminary data.</text>
</comment>
<evidence type="ECO:0000313" key="3">
    <source>
        <dbReference type="Proteomes" id="UP001276840"/>
    </source>
</evidence>
<protein>
    <submittedName>
        <fullName evidence="2">Recombinase family protein</fullName>
    </submittedName>
</protein>
<proteinExistence type="predicted"/>
<feature type="domain" description="Resolvase/invertase-type recombinase catalytic" evidence="1">
    <location>
        <begin position="18"/>
        <end position="54"/>
    </location>
</feature>
<gene>
    <name evidence="2" type="ORF">RFM68_25935</name>
</gene>
<evidence type="ECO:0000259" key="1">
    <source>
        <dbReference type="PROSITE" id="PS51736"/>
    </source>
</evidence>
<dbReference type="SUPFAM" id="SSF53041">
    <property type="entry name" value="Resolvase-like"/>
    <property type="match status" value="1"/>
</dbReference>
<name>A0ABU4ZV74_9HYPH</name>
<dbReference type="InterPro" id="IPR006119">
    <property type="entry name" value="Resolv_N"/>
</dbReference>
<dbReference type="RefSeq" id="WP_320235877.1">
    <property type="nucleotide sequence ID" value="NZ_JAVIJF010000021.1"/>
</dbReference>
<accession>A0ABU4ZV74</accession>
<organism evidence="2 3">
    <name type="scientific">Mesorhizobium montanum</name>
    <dbReference type="NCBI Taxonomy" id="3072323"/>
    <lineage>
        <taxon>Bacteria</taxon>
        <taxon>Pseudomonadati</taxon>
        <taxon>Pseudomonadota</taxon>
        <taxon>Alphaproteobacteria</taxon>
        <taxon>Hyphomicrobiales</taxon>
        <taxon>Phyllobacteriaceae</taxon>
        <taxon>Mesorhizobium</taxon>
    </lineage>
</organism>
<dbReference type="Proteomes" id="UP001276840">
    <property type="component" value="Unassembled WGS sequence"/>
</dbReference>
<sequence length="54" mass="5921">MGKVAAVGTGPQERRRVRAAQYVRMSTEQQTYSIANQRDAIRDYAALPMAAPPA</sequence>
<evidence type="ECO:0000313" key="2">
    <source>
        <dbReference type="EMBL" id="MDX8527938.1"/>
    </source>
</evidence>
<dbReference type="PROSITE" id="PS51736">
    <property type="entry name" value="RECOMBINASES_3"/>
    <property type="match status" value="1"/>
</dbReference>
<keyword evidence="3" id="KW-1185">Reference proteome</keyword>
<reference evidence="2 3" key="1">
    <citation type="submission" date="2023-08" db="EMBL/GenBank/DDBJ databases">
        <title>Implementing the SeqCode for naming new Mesorhizobium species isolated from Vachellia karroo root nodules.</title>
        <authorList>
            <person name="Van Lill M."/>
        </authorList>
    </citation>
    <scope>NUCLEOTIDE SEQUENCE [LARGE SCALE GENOMIC DNA]</scope>
    <source>
        <strain evidence="2 3">MSK 1335</strain>
    </source>
</reference>